<dbReference type="InterPro" id="IPR001482">
    <property type="entry name" value="T2SS/T4SS_dom"/>
</dbReference>
<evidence type="ECO:0000256" key="1">
    <source>
        <dbReference type="ARBA" id="ARBA00006611"/>
    </source>
</evidence>
<dbReference type="NCBIfam" id="TIGR01420">
    <property type="entry name" value="pilT_fam"/>
    <property type="match status" value="1"/>
</dbReference>
<protein>
    <submittedName>
        <fullName evidence="3">Type IV pili twitching motility protein PilT</fullName>
    </submittedName>
</protein>
<reference evidence="3 4" key="1">
    <citation type="submission" date="2018-06" db="EMBL/GenBank/DDBJ databases">
        <title>Extensive metabolic versatility and redundancy in microbially diverse, dynamic hydrothermal sediments.</title>
        <authorList>
            <person name="Dombrowski N."/>
            <person name="Teske A."/>
            <person name="Baker B.J."/>
        </authorList>
    </citation>
    <scope>NUCLEOTIDE SEQUENCE [LARGE SCALE GENOMIC DNA]</scope>
    <source>
        <strain evidence="3">B36_G15</strain>
    </source>
</reference>
<dbReference type="PROSITE" id="PS00662">
    <property type="entry name" value="T2SP_E"/>
    <property type="match status" value="1"/>
</dbReference>
<evidence type="ECO:0000259" key="2">
    <source>
        <dbReference type="PROSITE" id="PS00662"/>
    </source>
</evidence>
<dbReference type="SMART" id="SM00382">
    <property type="entry name" value="AAA"/>
    <property type="match status" value="1"/>
</dbReference>
<dbReference type="InterPro" id="IPR027417">
    <property type="entry name" value="P-loop_NTPase"/>
</dbReference>
<name>A0A660SDY1_UNCW3</name>
<dbReference type="InterPro" id="IPR050921">
    <property type="entry name" value="T4SS_GSP_E_ATPase"/>
</dbReference>
<dbReference type="EMBL" id="QNBE01000113">
    <property type="protein sequence ID" value="RKX69005.1"/>
    <property type="molecule type" value="Genomic_DNA"/>
</dbReference>
<dbReference type="Pfam" id="PF00437">
    <property type="entry name" value="T2SSE"/>
    <property type="match status" value="1"/>
</dbReference>
<dbReference type="Proteomes" id="UP000268469">
    <property type="component" value="Unassembled WGS sequence"/>
</dbReference>
<dbReference type="Gene3D" id="3.40.50.300">
    <property type="entry name" value="P-loop containing nucleotide triphosphate hydrolases"/>
    <property type="match status" value="1"/>
</dbReference>
<dbReference type="GO" id="GO:0016887">
    <property type="term" value="F:ATP hydrolysis activity"/>
    <property type="evidence" value="ECO:0007669"/>
    <property type="project" value="InterPro"/>
</dbReference>
<proteinExistence type="inferred from homology"/>
<comment type="caution">
    <text evidence="3">The sequence shown here is derived from an EMBL/GenBank/DDBJ whole genome shotgun (WGS) entry which is preliminary data.</text>
</comment>
<dbReference type="InterPro" id="IPR003593">
    <property type="entry name" value="AAA+_ATPase"/>
</dbReference>
<dbReference type="GO" id="GO:0005524">
    <property type="term" value="F:ATP binding"/>
    <property type="evidence" value="ECO:0007669"/>
    <property type="project" value="InterPro"/>
</dbReference>
<evidence type="ECO:0000313" key="4">
    <source>
        <dbReference type="Proteomes" id="UP000268469"/>
    </source>
</evidence>
<dbReference type="CDD" id="cd01131">
    <property type="entry name" value="PilT"/>
    <property type="match status" value="1"/>
</dbReference>
<feature type="domain" description="Bacterial type II secretion system protein E" evidence="2">
    <location>
        <begin position="197"/>
        <end position="211"/>
    </location>
</feature>
<organism evidence="3 4">
    <name type="scientific">candidate division WOR-3 bacterium</name>
    <dbReference type="NCBI Taxonomy" id="2052148"/>
    <lineage>
        <taxon>Bacteria</taxon>
        <taxon>Bacteria division WOR-3</taxon>
    </lineage>
</organism>
<sequence>MNDLPPLNVLLEELVLEEGSDLHLRVGEPPIYRVYGKLKRTEHPQVTDEYITQLFMDITPDEKKELFKRQRELDLAYEVPGVARFRVNFFLQRGHLGCVMRMIPLKIKTIDEWGFPKIFKDLAHQTRGLVLVTGPTGSGKSTTLAAIIEEINTTRRAHIITVEDPIEYLHRDKLSSIEQRELGIDTKSYGEALKHALRQNPDVILVGEMRDLETMALTLTAAETGHLVFSTLHTIDAVQSIDRIIDAFPPEQQQQIRIQLSMTLNAVITETLVPLKDGTGRIAAFEIMIVTPAVRNAIREGKVHQIYSFIQTGSKLGMIQMDQYLKNLYFQDLISFEDALAHCNNPDEFEKLRKK</sequence>
<gene>
    <name evidence="3" type="ORF">DRP53_09470</name>
</gene>
<evidence type="ECO:0000313" key="3">
    <source>
        <dbReference type="EMBL" id="RKX69005.1"/>
    </source>
</evidence>
<comment type="similarity">
    <text evidence="1">Belongs to the GSP E family.</text>
</comment>
<accession>A0A660SDY1</accession>
<dbReference type="InterPro" id="IPR006321">
    <property type="entry name" value="PilT/PilU"/>
</dbReference>
<dbReference type="SUPFAM" id="SSF52540">
    <property type="entry name" value="P-loop containing nucleoside triphosphate hydrolases"/>
    <property type="match status" value="1"/>
</dbReference>
<dbReference type="PANTHER" id="PTHR30486">
    <property type="entry name" value="TWITCHING MOTILITY PROTEIN PILT"/>
    <property type="match status" value="1"/>
</dbReference>
<dbReference type="Gene3D" id="3.30.450.90">
    <property type="match status" value="1"/>
</dbReference>
<dbReference type="AlphaFoldDB" id="A0A660SDY1"/>